<comment type="caution">
    <text evidence="6">The sequence shown here is derived from an EMBL/GenBank/DDBJ whole genome shotgun (WGS) entry which is preliminary data.</text>
</comment>
<reference evidence="6 7" key="1">
    <citation type="journal article" date="2016" name="Appl. Environ. Microbiol.">
        <title>Function and Phylogeny of Bacterial Butyryl Coenzyme A:Acetate Transferases and Their Diversity in the Proximal Colon of Swine.</title>
        <authorList>
            <person name="Trachsel J."/>
            <person name="Bayles D.O."/>
            <person name="Looft T."/>
            <person name="Levine U.Y."/>
            <person name="Allen H.K."/>
        </authorList>
    </citation>
    <scope>NUCLEOTIDE SEQUENCE [LARGE SCALE GENOMIC DNA]</scope>
    <source>
        <strain evidence="6 7">35-6-1</strain>
    </source>
</reference>
<dbReference type="SMART" id="SM01403">
    <property type="entry name" value="Ribosomal_S10"/>
    <property type="match status" value="1"/>
</dbReference>
<evidence type="ECO:0000313" key="7">
    <source>
        <dbReference type="Proteomes" id="UP000187166"/>
    </source>
</evidence>
<dbReference type="GO" id="GO:0003735">
    <property type="term" value="F:structural constituent of ribosome"/>
    <property type="evidence" value="ECO:0007669"/>
    <property type="project" value="InterPro"/>
</dbReference>
<comment type="subunit">
    <text evidence="4">Part of the 30S ribosomal subunit.</text>
</comment>
<dbReference type="GO" id="GO:0006412">
    <property type="term" value="P:translation"/>
    <property type="evidence" value="ECO:0007669"/>
    <property type="project" value="UniProtKB-UniRule"/>
</dbReference>
<accession>A0A1U7M1E3</accession>
<keyword evidence="7" id="KW-1185">Reference proteome</keyword>
<organism evidence="6 7">
    <name type="scientific">Peptoniphilus porci</name>
    <dbReference type="NCBI Taxonomy" id="2652280"/>
    <lineage>
        <taxon>Bacteria</taxon>
        <taxon>Bacillati</taxon>
        <taxon>Bacillota</taxon>
        <taxon>Tissierellia</taxon>
        <taxon>Tissierellales</taxon>
        <taxon>Peptoniphilaceae</taxon>
        <taxon>Peptoniphilus</taxon>
    </lineage>
</organism>
<protein>
    <recommendedName>
        <fullName evidence="4">Small ribosomal subunit protein uS10</fullName>
    </recommendedName>
</protein>
<feature type="domain" description="Small ribosomal subunit protein uS10" evidence="5">
    <location>
        <begin position="10"/>
        <end position="104"/>
    </location>
</feature>
<dbReference type="SUPFAM" id="SSF54999">
    <property type="entry name" value="Ribosomal protein S10"/>
    <property type="match status" value="1"/>
</dbReference>
<dbReference type="NCBIfam" id="TIGR01049">
    <property type="entry name" value="rpsJ_bact"/>
    <property type="match status" value="1"/>
</dbReference>
<evidence type="ECO:0000256" key="2">
    <source>
        <dbReference type="ARBA" id="ARBA00022980"/>
    </source>
</evidence>
<dbReference type="Pfam" id="PF00338">
    <property type="entry name" value="Ribosomal_S10"/>
    <property type="match status" value="1"/>
</dbReference>
<gene>
    <name evidence="4" type="primary">rpsJ</name>
    <name evidence="6" type="ORF">BIV18_07840</name>
</gene>
<keyword evidence="2 4" id="KW-0689">Ribosomal protein</keyword>
<dbReference type="PROSITE" id="PS00361">
    <property type="entry name" value="RIBOSOMAL_S10"/>
    <property type="match status" value="1"/>
</dbReference>
<dbReference type="Proteomes" id="UP000187166">
    <property type="component" value="Unassembled WGS sequence"/>
</dbReference>
<comment type="similarity">
    <text evidence="1 4">Belongs to the universal ribosomal protein uS10 family.</text>
</comment>
<dbReference type="Gene3D" id="3.30.70.600">
    <property type="entry name" value="Ribosomal protein S10 domain"/>
    <property type="match status" value="1"/>
</dbReference>
<dbReference type="InterPro" id="IPR027486">
    <property type="entry name" value="Ribosomal_uS10_dom"/>
</dbReference>
<dbReference type="eggNOG" id="COG0051">
    <property type="taxonomic scope" value="Bacteria"/>
</dbReference>
<evidence type="ECO:0000256" key="1">
    <source>
        <dbReference type="ARBA" id="ARBA00007102"/>
    </source>
</evidence>
<dbReference type="PRINTS" id="PR00971">
    <property type="entry name" value="RIBOSOMALS10"/>
</dbReference>
<dbReference type="InterPro" id="IPR036838">
    <property type="entry name" value="Ribosomal_uS10_dom_sf"/>
</dbReference>
<comment type="function">
    <text evidence="4">Involved in the binding of tRNA to the ribosomes.</text>
</comment>
<dbReference type="InterPro" id="IPR001848">
    <property type="entry name" value="Ribosomal_uS10"/>
</dbReference>
<dbReference type="GO" id="GO:0005840">
    <property type="term" value="C:ribosome"/>
    <property type="evidence" value="ECO:0007669"/>
    <property type="project" value="UniProtKB-KW"/>
</dbReference>
<dbReference type="GO" id="GO:1990904">
    <property type="term" value="C:ribonucleoprotein complex"/>
    <property type="evidence" value="ECO:0007669"/>
    <property type="project" value="UniProtKB-KW"/>
</dbReference>
<evidence type="ECO:0000313" key="6">
    <source>
        <dbReference type="EMBL" id="OLR65428.1"/>
    </source>
</evidence>
<keyword evidence="3 4" id="KW-0687">Ribonucleoprotein</keyword>
<evidence type="ECO:0000256" key="4">
    <source>
        <dbReference type="HAMAP-Rule" id="MF_00508"/>
    </source>
</evidence>
<name>A0A1U7M1E3_9FIRM</name>
<dbReference type="InterPro" id="IPR018268">
    <property type="entry name" value="Ribosomal_uS10_CS"/>
</dbReference>
<evidence type="ECO:0000256" key="3">
    <source>
        <dbReference type="ARBA" id="ARBA00023274"/>
    </source>
</evidence>
<dbReference type="EMBL" id="MJIH01000001">
    <property type="protein sequence ID" value="OLR65428.1"/>
    <property type="molecule type" value="Genomic_DNA"/>
</dbReference>
<dbReference type="HAMAP" id="MF_00508">
    <property type="entry name" value="Ribosomal_uS10"/>
    <property type="match status" value="1"/>
</dbReference>
<sequence>MSNKGKQKIRIKLKAYDHELLDNSALRIVEAAKKSGAEVSGPIPLPTEKEIITIIRAVHMYKDSREQFEQRTHKRLIDILNPTQKTVDSLMKLNLPAGVDIEIKL</sequence>
<dbReference type="AlphaFoldDB" id="A0A1U7M1E3"/>
<dbReference type="STRING" id="1465756.BIV18_07840"/>
<dbReference type="FunFam" id="3.30.70.600:FF:000001">
    <property type="entry name" value="30S ribosomal protein S10"/>
    <property type="match status" value="1"/>
</dbReference>
<proteinExistence type="inferred from homology"/>
<dbReference type="NCBIfam" id="NF001861">
    <property type="entry name" value="PRK00596.1"/>
    <property type="match status" value="1"/>
</dbReference>
<evidence type="ECO:0000259" key="5">
    <source>
        <dbReference type="SMART" id="SM01403"/>
    </source>
</evidence>
<dbReference type="PANTHER" id="PTHR11700">
    <property type="entry name" value="30S RIBOSOMAL PROTEIN S10 FAMILY MEMBER"/>
    <property type="match status" value="1"/>
</dbReference>
<dbReference type="GO" id="GO:0000049">
    <property type="term" value="F:tRNA binding"/>
    <property type="evidence" value="ECO:0007669"/>
    <property type="project" value="UniProtKB-UniRule"/>
</dbReference>